<proteinExistence type="predicted"/>
<organism evidence="1 2">
    <name type="scientific">Acinetobacter dispersus</name>
    <dbReference type="NCBI Taxonomy" id="70348"/>
    <lineage>
        <taxon>Bacteria</taxon>
        <taxon>Pseudomonadati</taxon>
        <taxon>Pseudomonadota</taxon>
        <taxon>Gammaproteobacteria</taxon>
        <taxon>Moraxellales</taxon>
        <taxon>Moraxellaceae</taxon>
        <taxon>Acinetobacter</taxon>
    </lineage>
</organism>
<protein>
    <submittedName>
        <fullName evidence="1">Uncharacterized protein</fullName>
    </submittedName>
</protein>
<name>N9LEG0_9GAMM</name>
<dbReference type="AlphaFoldDB" id="N9LEG0"/>
<dbReference type="eggNOG" id="ENOG5032TI4">
    <property type="taxonomic scope" value="Bacteria"/>
</dbReference>
<dbReference type="OrthoDB" id="2665003at2"/>
<reference evidence="1 2" key="1">
    <citation type="submission" date="2013-02" db="EMBL/GenBank/DDBJ databases">
        <title>The Genome Sequence of Acinetobacter sp. ANC 4105.</title>
        <authorList>
            <consortium name="The Broad Institute Genome Sequencing Platform"/>
            <consortium name="The Broad Institute Genome Sequencing Center for Infectious Disease"/>
            <person name="Cerqueira G."/>
            <person name="Feldgarden M."/>
            <person name="Courvalin P."/>
            <person name="Perichon B."/>
            <person name="Grillot-Courvalin C."/>
            <person name="Clermont D."/>
            <person name="Rocha E."/>
            <person name="Yoon E.-J."/>
            <person name="Nemec A."/>
            <person name="Walker B."/>
            <person name="Young S.K."/>
            <person name="Zeng Q."/>
            <person name="Gargeya S."/>
            <person name="Fitzgerald M."/>
            <person name="Haas B."/>
            <person name="Abouelleil A."/>
            <person name="Alvarado L."/>
            <person name="Arachchi H.M."/>
            <person name="Berlin A.M."/>
            <person name="Chapman S.B."/>
            <person name="Dewar J."/>
            <person name="Goldberg J."/>
            <person name="Griggs A."/>
            <person name="Gujja S."/>
            <person name="Hansen M."/>
            <person name="Howarth C."/>
            <person name="Imamovic A."/>
            <person name="Larimer J."/>
            <person name="McCowan C."/>
            <person name="Murphy C."/>
            <person name="Neiman D."/>
            <person name="Pearson M."/>
            <person name="Priest M."/>
            <person name="Roberts A."/>
            <person name="Saif S."/>
            <person name="Shea T."/>
            <person name="Sisk P."/>
            <person name="Sykes S."/>
            <person name="Wortman J."/>
            <person name="Nusbaum C."/>
            <person name="Birren B."/>
        </authorList>
    </citation>
    <scope>NUCLEOTIDE SEQUENCE [LARGE SCALE GENOMIC DNA]</scope>
    <source>
        <strain evidence="1 2">ANC 4105</strain>
    </source>
</reference>
<comment type="caution">
    <text evidence="1">The sequence shown here is derived from an EMBL/GenBank/DDBJ whole genome shotgun (WGS) entry which is preliminary data.</text>
</comment>
<dbReference type="PATRIC" id="fig|1217703.3.peg.625"/>
<evidence type="ECO:0000313" key="1">
    <source>
        <dbReference type="EMBL" id="ENW94682.1"/>
    </source>
</evidence>
<gene>
    <name evidence="1" type="ORF">F904_00648</name>
</gene>
<dbReference type="Proteomes" id="UP000013261">
    <property type="component" value="Unassembled WGS sequence"/>
</dbReference>
<dbReference type="HOGENOM" id="CLU_1208397_0_0_6"/>
<dbReference type="RefSeq" id="WP_005184932.1">
    <property type="nucleotide sequence ID" value="NZ_KB850049.1"/>
</dbReference>
<keyword evidence="2" id="KW-1185">Reference proteome</keyword>
<evidence type="ECO:0000313" key="2">
    <source>
        <dbReference type="Proteomes" id="UP000013261"/>
    </source>
</evidence>
<dbReference type="EMBL" id="APRL01000007">
    <property type="protein sequence ID" value="ENW94682.1"/>
    <property type="molecule type" value="Genomic_DNA"/>
</dbReference>
<sequence length="229" mass="26696">MKICFQCKVCGSQECRNGDKEINGFDIIGYEVCVEWSESLNSIPEKNENGWWMRLDKMPSLSENRVIHVQQPFNEDIGALFWTLYAPALSSLNGYEEYMEEIESSAFVKCKIESVLFSNDIEAWLKVSINEVKPLTEFSNLLPQRQEEISIWSLIYDLENDYIARYKDWIYYSGQAQGDLGNWLIIKMIEQKPYLVALGEWTFHQDAAYMCNMLLSDKSYARVLQAEEI</sequence>
<accession>N9LEG0</accession>